<accession>A0A381V556</accession>
<feature type="non-terminal residue" evidence="7">
    <location>
        <position position="1"/>
    </location>
</feature>
<feature type="transmembrane region" description="Helical" evidence="6">
    <location>
        <begin position="249"/>
        <end position="265"/>
    </location>
</feature>
<sequence>VSKTEYWVHDLDPFLFQFTENFGIRYYGLAYALGFLVAIWLLHIFCKHGKAALTQEEQSLTITAIMVGVLLGGRLGYMFFYAFQDVIHRPWIILQVWKGGMASHGGFIGVVLACWWISKKIKINFLQLGDILCPLVPPGILLGRIANFINGELWGKVSTVSWSVIFPQSVPLGTPLELIMPRHPSQLYAAALEGLLLLIYSQWRFWWTGVLATSGRLTGEFLAFYAVVRIFGEQFREPDAPLIMDLSRGSFYSLFLLVAGAFLIFRSRKTA</sequence>
<name>A0A381V556_9ZZZZ</name>
<organism evidence="7">
    <name type="scientific">marine metagenome</name>
    <dbReference type="NCBI Taxonomy" id="408172"/>
    <lineage>
        <taxon>unclassified sequences</taxon>
        <taxon>metagenomes</taxon>
        <taxon>ecological metagenomes</taxon>
    </lineage>
</organism>
<keyword evidence="2" id="KW-0808">Transferase</keyword>
<dbReference type="GO" id="GO:0042158">
    <property type="term" value="P:lipoprotein biosynthetic process"/>
    <property type="evidence" value="ECO:0007669"/>
    <property type="project" value="InterPro"/>
</dbReference>
<dbReference type="PANTHER" id="PTHR30589:SF0">
    <property type="entry name" value="PHOSPHATIDYLGLYCEROL--PROLIPOPROTEIN DIACYLGLYCERYL TRANSFERASE"/>
    <property type="match status" value="1"/>
</dbReference>
<feature type="transmembrane region" description="Helical" evidence="6">
    <location>
        <begin position="101"/>
        <end position="118"/>
    </location>
</feature>
<dbReference type="InterPro" id="IPR001640">
    <property type="entry name" value="Lgt"/>
</dbReference>
<dbReference type="PROSITE" id="PS01311">
    <property type="entry name" value="LGT"/>
    <property type="match status" value="1"/>
</dbReference>
<dbReference type="Pfam" id="PF01790">
    <property type="entry name" value="LGT"/>
    <property type="match status" value="1"/>
</dbReference>
<reference evidence="7" key="1">
    <citation type="submission" date="2018-05" db="EMBL/GenBank/DDBJ databases">
        <authorList>
            <person name="Lanie J.A."/>
            <person name="Ng W.-L."/>
            <person name="Kazmierczak K.M."/>
            <person name="Andrzejewski T.M."/>
            <person name="Davidsen T.M."/>
            <person name="Wayne K.J."/>
            <person name="Tettelin H."/>
            <person name="Glass J.I."/>
            <person name="Rusch D."/>
            <person name="Podicherti R."/>
            <person name="Tsui H.-C.T."/>
            <person name="Winkler M.E."/>
        </authorList>
    </citation>
    <scope>NUCLEOTIDE SEQUENCE</scope>
</reference>
<evidence type="ECO:0000256" key="5">
    <source>
        <dbReference type="ARBA" id="ARBA00023136"/>
    </source>
</evidence>
<keyword evidence="3 6" id="KW-0812">Transmembrane</keyword>
<evidence type="ECO:0000256" key="4">
    <source>
        <dbReference type="ARBA" id="ARBA00022989"/>
    </source>
</evidence>
<proteinExistence type="inferred from homology"/>
<dbReference type="NCBIfam" id="TIGR00544">
    <property type="entry name" value="lgt"/>
    <property type="match status" value="1"/>
</dbReference>
<evidence type="ECO:0000256" key="3">
    <source>
        <dbReference type="ARBA" id="ARBA00022692"/>
    </source>
</evidence>
<keyword evidence="4 6" id="KW-1133">Transmembrane helix</keyword>
<evidence type="ECO:0000313" key="7">
    <source>
        <dbReference type="EMBL" id="SVA35482.1"/>
    </source>
</evidence>
<feature type="transmembrane region" description="Helical" evidence="6">
    <location>
        <begin position="58"/>
        <end position="81"/>
    </location>
</feature>
<dbReference type="PANTHER" id="PTHR30589">
    <property type="entry name" value="PROLIPOPROTEIN DIACYLGLYCERYL TRANSFERASE"/>
    <property type="match status" value="1"/>
</dbReference>
<evidence type="ECO:0000256" key="6">
    <source>
        <dbReference type="SAM" id="Phobius"/>
    </source>
</evidence>
<dbReference type="HAMAP" id="MF_01147">
    <property type="entry name" value="Lgt"/>
    <property type="match status" value="1"/>
</dbReference>
<dbReference type="GO" id="GO:0008961">
    <property type="term" value="F:phosphatidylglycerol-prolipoprotein diacylglyceryl transferase activity"/>
    <property type="evidence" value="ECO:0007669"/>
    <property type="project" value="InterPro"/>
</dbReference>
<evidence type="ECO:0000256" key="2">
    <source>
        <dbReference type="ARBA" id="ARBA00022679"/>
    </source>
</evidence>
<evidence type="ECO:0008006" key="8">
    <source>
        <dbReference type="Google" id="ProtNLM"/>
    </source>
</evidence>
<dbReference type="AlphaFoldDB" id="A0A381V556"/>
<feature type="transmembrane region" description="Helical" evidence="6">
    <location>
        <begin position="24"/>
        <end position="46"/>
    </location>
</feature>
<evidence type="ECO:0000256" key="1">
    <source>
        <dbReference type="ARBA" id="ARBA00022475"/>
    </source>
</evidence>
<keyword evidence="5 6" id="KW-0472">Membrane</keyword>
<gene>
    <name evidence="7" type="ORF">METZ01_LOCUS88336</name>
</gene>
<keyword evidence="1" id="KW-1003">Cell membrane</keyword>
<protein>
    <recommendedName>
        <fullName evidence="8">Prolipoprotein diacylglyceryl transferase</fullName>
    </recommendedName>
</protein>
<dbReference type="EMBL" id="UINC01007874">
    <property type="protein sequence ID" value="SVA35482.1"/>
    <property type="molecule type" value="Genomic_DNA"/>
</dbReference>
<dbReference type="GO" id="GO:0005886">
    <property type="term" value="C:plasma membrane"/>
    <property type="evidence" value="ECO:0007669"/>
    <property type="project" value="InterPro"/>
</dbReference>